<dbReference type="PROSITE" id="PS50128">
    <property type="entry name" value="SURP"/>
    <property type="match status" value="2"/>
</dbReference>
<sequence length="302" mass="34294">MSSATKNDVAHAAIIEPPPDVRRMLQKTARLVSERGLEMESRVMDSNKNDERFNFLKSSDPYHAFYQHKLTQYRNNPEDGVQEILNLDAPPPATTPQFMEPLPHPFGPPEFSFKPPQGITLKERAVIVLTAQFVARNDMHFLSELITKVTTNPLFEFIKVDDPRFNYFSKLAIAYSRVLMRIRRGACMAETLVKVFLEQVRILLEKQEQGLDMGHMAMGDLDVVEVCVVDYFTHLEEDQQFCTNVPPPRLHPLMGMIVQSRASVTEIQLIAGGWLYNLMSGDIHFQGSSRTSDSVPNVDAEV</sequence>
<dbReference type="InterPro" id="IPR000061">
    <property type="entry name" value="Surp"/>
</dbReference>
<dbReference type="PANTHER" id="PTHR15316:SF1">
    <property type="entry name" value="SPLICING FACTOR 3A SUBUNIT 1"/>
    <property type="match status" value="1"/>
</dbReference>
<dbReference type="EMBL" id="QGKV02002055">
    <property type="protein sequence ID" value="KAF3494199.1"/>
    <property type="molecule type" value="Genomic_DNA"/>
</dbReference>
<keyword evidence="1" id="KW-0507">mRNA processing</keyword>
<dbReference type="PANTHER" id="PTHR15316">
    <property type="entry name" value="SPLICEOSOME ASSOCIATED PROTEIN 114/SWAP SPLICING FACTOR-RELATED"/>
    <property type="match status" value="1"/>
</dbReference>
<dbReference type="Pfam" id="PF01805">
    <property type="entry name" value="Surp"/>
    <property type="match status" value="2"/>
</dbReference>
<protein>
    <recommendedName>
        <fullName evidence="2">SURP motif domain-containing protein</fullName>
    </recommendedName>
</protein>
<gene>
    <name evidence="3" type="ORF">DY000_02054735</name>
</gene>
<keyword evidence="4" id="KW-1185">Reference proteome</keyword>
<dbReference type="InterPro" id="IPR035967">
    <property type="entry name" value="SWAP/Surp_sf"/>
</dbReference>
<feature type="domain" description="SURP motif" evidence="2">
    <location>
        <begin position="126"/>
        <end position="168"/>
    </location>
</feature>
<evidence type="ECO:0000313" key="3">
    <source>
        <dbReference type="EMBL" id="KAF3494199.1"/>
    </source>
</evidence>
<evidence type="ECO:0000313" key="4">
    <source>
        <dbReference type="Proteomes" id="UP000266723"/>
    </source>
</evidence>
<dbReference type="Gene3D" id="1.10.10.790">
    <property type="entry name" value="Surp module"/>
    <property type="match status" value="2"/>
</dbReference>
<proteinExistence type="predicted"/>
<evidence type="ECO:0000256" key="1">
    <source>
        <dbReference type="ARBA" id="ARBA00022664"/>
    </source>
</evidence>
<dbReference type="SUPFAM" id="SSF109905">
    <property type="entry name" value="Surp module (SWAP domain)"/>
    <property type="match status" value="2"/>
</dbReference>
<organism evidence="3 4">
    <name type="scientific">Brassica cretica</name>
    <name type="common">Mustard</name>
    <dbReference type="NCBI Taxonomy" id="69181"/>
    <lineage>
        <taxon>Eukaryota</taxon>
        <taxon>Viridiplantae</taxon>
        <taxon>Streptophyta</taxon>
        <taxon>Embryophyta</taxon>
        <taxon>Tracheophyta</taxon>
        <taxon>Spermatophyta</taxon>
        <taxon>Magnoliopsida</taxon>
        <taxon>eudicotyledons</taxon>
        <taxon>Gunneridae</taxon>
        <taxon>Pentapetalae</taxon>
        <taxon>rosids</taxon>
        <taxon>malvids</taxon>
        <taxon>Brassicales</taxon>
        <taxon>Brassicaceae</taxon>
        <taxon>Brassiceae</taxon>
        <taxon>Brassica</taxon>
    </lineage>
</organism>
<dbReference type="SMART" id="SM00648">
    <property type="entry name" value="SWAP"/>
    <property type="match status" value="2"/>
</dbReference>
<accession>A0ABQ7A926</accession>
<dbReference type="InterPro" id="IPR045146">
    <property type="entry name" value="SF3A1"/>
</dbReference>
<feature type="domain" description="SURP motif" evidence="2">
    <location>
        <begin position="24"/>
        <end position="66"/>
    </location>
</feature>
<name>A0ABQ7A926_BRACR</name>
<evidence type="ECO:0000259" key="2">
    <source>
        <dbReference type="PROSITE" id="PS50128"/>
    </source>
</evidence>
<dbReference type="Proteomes" id="UP000266723">
    <property type="component" value="Unassembled WGS sequence"/>
</dbReference>
<comment type="caution">
    <text evidence="3">The sequence shown here is derived from an EMBL/GenBank/DDBJ whole genome shotgun (WGS) entry which is preliminary data.</text>
</comment>
<reference evidence="3 4" key="1">
    <citation type="journal article" date="2020" name="BMC Genomics">
        <title>Intraspecific diversification of the crop wild relative Brassica cretica Lam. using demographic model selection.</title>
        <authorList>
            <person name="Kioukis A."/>
            <person name="Michalopoulou V.A."/>
            <person name="Briers L."/>
            <person name="Pirintsos S."/>
            <person name="Studholme D.J."/>
            <person name="Pavlidis P."/>
            <person name="Sarris P.F."/>
        </authorList>
    </citation>
    <scope>NUCLEOTIDE SEQUENCE [LARGE SCALE GENOMIC DNA]</scope>
    <source>
        <strain evidence="4">cv. PFS-1207/04</strain>
    </source>
</reference>